<evidence type="ECO:0000313" key="12">
    <source>
        <dbReference type="EMBL" id="MCL6677767.1"/>
    </source>
</evidence>
<keyword evidence="9" id="KW-0732">Signal</keyword>
<proteinExistence type="inferred from homology"/>
<dbReference type="Gene3D" id="3.30.830.10">
    <property type="entry name" value="Metalloenzyme, LuxS/M16 peptidase-like"/>
    <property type="match status" value="4"/>
</dbReference>
<comment type="similarity">
    <text evidence="2 8">Belongs to the peptidase M16 family.</text>
</comment>
<keyword evidence="5" id="KW-0378">Hydrolase</keyword>
<feature type="domain" description="Peptidase M16 C-terminal" evidence="11">
    <location>
        <begin position="720"/>
        <end position="881"/>
    </location>
</feature>
<evidence type="ECO:0000256" key="7">
    <source>
        <dbReference type="ARBA" id="ARBA00023049"/>
    </source>
</evidence>
<dbReference type="PANTHER" id="PTHR43690">
    <property type="entry name" value="NARDILYSIN"/>
    <property type="match status" value="1"/>
</dbReference>
<dbReference type="Pfam" id="PF00675">
    <property type="entry name" value="Peptidase_M16"/>
    <property type="match status" value="1"/>
</dbReference>
<reference evidence="12" key="1">
    <citation type="submission" date="2022-05" db="EMBL/GenBank/DDBJ databases">
        <authorList>
            <person name="Jo J.-H."/>
            <person name="Im W.-T."/>
        </authorList>
    </citation>
    <scope>NUCLEOTIDE SEQUENCE</scope>
    <source>
        <strain evidence="12">RG327</strain>
    </source>
</reference>
<feature type="domain" description="Peptidase M16 N-terminal" evidence="10">
    <location>
        <begin position="69"/>
        <end position="196"/>
    </location>
</feature>
<evidence type="ECO:0000313" key="13">
    <source>
        <dbReference type="Proteomes" id="UP001165343"/>
    </source>
</evidence>
<keyword evidence="13" id="KW-1185">Reference proteome</keyword>
<dbReference type="InterPro" id="IPR007863">
    <property type="entry name" value="Peptidase_M16_C"/>
</dbReference>
<dbReference type="EMBL" id="JAMGBC010000001">
    <property type="protein sequence ID" value="MCL6677767.1"/>
    <property type="molecule type" value="Genomic_DNA"/>
</dbReference>
<feature type="chain" id="PRO_5045798521" evidence="9">
    <location>
        <begin position="29"/>
        <end position="963"/>
    </location>
</feature>
<evidence type="ECO:0000256" key="6">
    <source>
        <dbReference type="ARBA" id="ARBA00022833"/>
    </source>
</evidence>
<evidence type="ECO:0000256" key="1">
    <source>
        <dbReference type="ARBA" id="ARBA00001947"/>
    </source>
</evidence>
<evidence type="ECO:0000256" key="3">
    <source>
        <dbReference type="ARBA" id="ARBA00022670"/>
    </source>
</evidence>
<dbReference type="InterPro" id="IPR001431">
    <property type="entry name" value="Pept_M16_Zn_BS"/>
</dbReference>
<keyword evidence="4" id="KW-0479">Metal-binding</keyword>
<dbReference type="InterPro" id="IPR011765">
    <property type="entry name" value="Pept_M16_N"/>
</dbReference>
<dbReference type="RefSeq" id="WP_249866759.1">
    <property type="nucleotide sequence ID" value="NZ_JAMGBC010000001.1"/>
</dbReference>
<dbReference type="InterPro" id="IPR011249">
    <property type="entry name" value="Metalloenz_LuxS/M16"/>
</dbReference>
<dbReference type="SUPFAM" id="SSF63411">
    <property type="entry name" value="LuxS/MPP-like metallohydrolase"/>
    <property type="match status" value="3"/>
</dbReference>
<keyword evidence="3" id="KW-0645">Protease</keyword>
<organism evidence="12 13">
    <name type="scientific">Sphingomonas anseongensis</name>
    <dbReference type="NCBI Taxonomy" id="2908207"/>
    <lineage>
        <taxon>Bacteria</taxon>
        <taxon>Pseudomonadati</taxon>
        <taxon>Pseudomonadota</taxon>
        <taxon>Alphaproteobacteria</taxon>
        <taxon>Sphingomonadales</taxon>
        <taxon>Sphingomonadaceae</taxon>
        <taxon>Sphingomonas</taxon>
    </lineage>
</organism>
<evidence type="ECO:0000259" key="10">
    <source>
        <dbReference type="Pfam" id="PF00675"/>
    </source>
</evidence>
<dbReference type="Proteomes" id="UP001165343">
    <property type="component" value="Unassembled WGS sequence"/>
</dbReference>
<comment type="caution">
    <text evidence="12">The sequence shown here is derived from an EMBL/GenBank/DDBJ whole genome shotgun (WGS) entry which is preliminary data.</text>
</comment>
<protein>
    <submittedName>
        <fullName evidence="12">Insulinase family protein</fullName>
    </submittedName>
</protein>
<feature type="signal peptide" evidence="9">
    <location>
        <begin position="1"/>
        <end position="28"/>
    </location>
</feature>
<evidence type="ECO:0000256" key="9">
    <source>
        <dbReference type="SAM" id="SignalP"/>
    </source>
</evidence>
<evidence type="ECO:0000256" key="2">
    <source>
        <dbReference type="ARBA" id="ARBA00007261"/>
    </source>
</evidence>
<keyword evidence="6" id="KW-0862">Zinc</keyword>
<keyword evidence="7" id="KW-0482">Metalloprotease</keyword>
<dbReference type="PROSITE" id="PS00143">
    <property type="entry name" value="INSULINASE"/>
    <property type="match status" value="1"/>
</dbReference>
<dbReference type="InterPro" id="IPR050626">
    <property type="entry name" value="Peptidase_M16"/>
</dbReference>
<evidence type="ECO:0000256" key="8">
    <source>
        <dbReference type="RuleBase" id="RU004447"/>
    </source>
</evidence>
<feature type="domain" description="Peptidase M16 C-terminal" evidence="11">
    <location>
        <begin position="229"/>
        <end position="405"/>
    </location>
</feature>
<name>A0ABT0RBY5_9SPHN</name>
<accession>A0ABT0RBY5</accession>
<evidence type="ECO:0000259" key="11">
    <source>
        <dbReference type="Pfam" id="PF05193"/>
    </source>
</evidence>
<dbReference type="PANTHER" id="PTHR43690:SF17">
    <property type="entry name" value="PROTEIN YHJJ"/>
    <property type="match status" value="1"/>
</dbReference>
<comment type="cofactor">
    <cofactor evidence="1">
        <name>Zn(2+)</name>
        <dbReference type="ChEBI" id="CHEBI:29105"/>
    </cofactor>
</comment>
<sequence length="963" mass="103459">MIHRSLFSCASSIAVAISLAFAPAPASAAAPATAAAQTQTNGWGVRLTDVTPDPAIRYGTLPNGMKYAIMRNSTPKGAASLRLQFAFGSLGEKENERGLAHFIEHMAFNGTTHVPEGDMIKILERQGLAFGPDTNAVTGFDSTTYMLDVPRTDDEHVDTALFLLREVAGEVKFDPAAVERERGVVLGERRARDSFQLRQLIDVLGFDLPSTPYPNRIPIGTEEVIKTASADTVRALYHRYYRPENATLVFVGDADPALIEAKIKKSFGDWKEVGPAGGELPRGTVDLSRKADFDTFIDPAVPTTVDVTIMREWQKPVDTIAYRQQKVLEALATGIVNRRLARLSNASNTPLLGGAMIVQDQKDTARVTTLKLAAKDGAWKDAVSAAEQEVRRALQYGVTAGELKTELAATETALRTAAEQEGTRNNKALADAIVGTVDEDKFVTTPTFRYAMFQKMAASITPAQIGATLKSLWTGSPPLVHLSSKQEVPIAELASAFDSSRAVAVAAPADAATAAFAYDSFGTPGKVVQDKRIADLGVRTVRFANNVRLNIKKTDFDAGKVLFIVRLGDGVLDLPKDKPGLNVMLSSMSALAGLKKHSFEELKELGAGRVLSFGTGVTDDAFVASGATTPKDLALQMKVSAAYLLDPGFRPEAESKWRNAVPVLEKQVDSQPQAVAALRLPVLLADGDQRFGMPSGDILSKRSFDEARAALAPAIASGAVEITVVGDADEQAVIDAVAASFGAVGPRKLEKSPLAGATKAAFRSERSPISLTHDGAVDQALVEAAWPTDDDHDFRKEVAMDLLTQTLDVMLTEKVRESLGDSYGVSLQNMMSDAFPGFGYLSASAVVAPDKMDEVEKAIAETAAELRDKPVDADVLARARNPELDKIDRQMRENGFWLGALSKSQSDPERLDRIRQRKAILQSITAADLQKLAKEYLQPNRLQTARIVSSKLAAAATPGTTGK</sequence>
<evidence type="ECO:0000256" key="4">
    <source>
        <dbReference type="ARBA" id="ARBA00022723"/>
    </source>
</evidence>
<dbReference type="Pfam" id="PF05193">
    <property type="entry name" value="Peptidase_M16_C"/>
    <property type="match status" value="2"/>
</dbReference>
<gene>
    <name evidence="12" type="ORF">LZ519_00310</name>
</gene>
<evidence type="ECO:0000256" key="5">
    <source>
        <dbReference type="ARBA" id="ARBA00022801"/>
    </source>
</evidence>